<protein>
    <recommendedName>
        <fullName evidence="6">Sugar transporter</fullName>
    </recommendedName>
</protein>
<dbReference type="InterPro" id="IPR049712">
    <property type="entry name" value="Poly_export"/>
</dbReference>
<evidence type="ECO:0000313" key="5">
    <source>
        <dbReference type="Proteomes" id="UP001500713"/>
    </source>
</evidence>
<dbReference type="Pfam" id="PF02563">
    <property type="entry name" value="Poly_export"/>
    <property type="match status" value="1"/>
</dbReference>
<reference evidence="4 5" key="1">
    <citation type="journal article" date="2019" name="Int. J. Syst. Evol. Microbiol.">
        <title>The Global Catalogue of Microorganisms (GCM) 10K type strain sequencing project: providing services to taxonomists for standard genome sequencing and annotation.</title>
        <authorList>
            <consortium name="The Broad Institute Genomics Platform"/>
            <consortium name="The Broad Institute Genome Sequencing Center for Infectious Disease"/>
            <person name="Wu L."/>
            <person name="Ma J."/>
        </authorList>
    </citation>
    <scope>NUCLEOTIDE SEQUENCE [LARGE SCALE GENOMIC DNA]</scope>
    <source>
        <strain evidence="4 5">JCM 14162</strain>
    </source>
</reference>
<evidence type="ECO:0008006" key="6">
    <source>
        <dbReference type="Google" id="ProtNLM"/>
    </source>
</evidence>
<evidence type="ECO:0000259" key="3">
    <source>
        <dbReference type="Pfam" id="PF10531"/>
    </source>
</evidence>
<dbReference type="EMBL" id="BAAAEM010000003">
    <property type="protein sequence ID" value="GAA0482235.1"/>
    <property type="molecule type" value="Genomic_DNA"/>
</dbReference>
<evidence type="ECO:0000256" key="1">
    <source>
        <dbReference type="ARBA" id="ARBA00022729"/>
    </source>
</evidence>
<dbReference type="InterPro" id="IPR003715">
    <property type="entry name" value="Poly_export_N"/>
</dbReference>
<organism evidence="4 5">
    <name type="scientific">Parasphingorhabdus litoris</name>
    <dbReference type="NCBI Taxonomy" id="394733"/>
    <lineage>
        <taxon>Bacteria</taxon>
        <taxon>Pseudomonadati</taxon>
        <taxon>Pseudomonadota</taxon>
        <taxon>Alphaproteobacteria</taxon>
        <taxon>Sphingomonadales</taxon>
        <taxon>Sphingomonadaceae</taxon>
        <taxon>Parasphingorhabdus</taxon>
    </lineage>
</organism>
<dbReference type="PANTHER" id="PTHR33619:SF3">
    <property type="entry name" value="POLYSACCHARIDE EXPORT PROTEIN GFCE-RELATED"/>
    <property type="match status" value="1"/>
</dbReference>
<evidence type="ECO:0000259" key="2">
    <source>
        <dbReference type="Pfam" id="PF02563"/>
    </source>
</evidence>
<dbReference type="Pfam" id="PF10531">
    <property type="entry name" value="SLBB"/>
    <property type="match status" value="1"/>
</dbReference>
<dbReference type="InterPro" id="IPR019554">
    <property type="entry name" value="Soluble_ligand-bd"/>
</dbReference>
<gene>
    <name evidence="4" type="ORF">GCM10009096_25720</name>
</gene>
<accession>A0ABN1AR87</accession>
<dbReference type="PANTHER" id="PTHR33619">
    <property type="entry name" value="POLYSACCHARIDE EXPORT PROTEIN GFCE-RELATED"/>
    <property type="match status" value="1"/>
</dbReference>
<comment type="caution">
    <text evidence="4">The sequence shown here is derived from an EMBL/GenBank/DDBJ whole genome shotgun (WGS) entry which is preliminary data.</text>
</comment>
<dbReference type="Proteomes" id="UP001500713">
    <property type="component" value="Unassembled WGS sequence"/>
</dbReference>
<evidence type="ECO:0000313" key="4">
    <source>
        <dbReference type="EMBL" id="GAA0482235.1"/>
    </source>
</evidence>
<name>A0ABN1AR87_9SPHN</name>
<sequence length="199" mass="20922">MAVIFAIFAVSANAQTAAPDTNGAVAATSNQAAYRINAGDDIEVYVWGEERLQRQIRVLPDGTFSFPLVGRIEAAGKLPYEIEAVVSKGLENQYRGQVPQVTVSVSTPSGLQFSVMGRVNSPGSFTPGRYVNLLEALSLAGGPSQFADLDGISIVRKTPNGLTTIRASLGGLFKRSGAAKAVSRRAIPTIQTGDTVIVP</sequence>
<dbReference type="Gene3D" id="3.30.1950.10">
    <property type="entry name" value="wza like domain"/>
    <property type="match status" value="1"/>
</dbReference>
<feature type="domain" description="Polysaccharide export protein N-terminal" evidence="2">
    <location>
        <begin position="30"/>
        <end position="105"/>
    </location>
</feature>
<dbReference type="Gene3D" id="3.10.560.10">
    <property type="entry name" value="Outer membrane lipoprotein wza domain like"/>
    <property type="match status" value="1"/>
</dbReference>
<feature type="domain" description="Soluble ligand binding" evidence="3">
    <location>
        <begin position="113"/>
        <end position="161"/>
    </location>
</feature>
<keyword evidence="1" id="KW-0732">Signal</keyword>
<keyword evidence="5" id="KW-1185">Reference proteome</keyword>
<proteinExistence type="predicted"/>